<evidence type="ECO:0000313" key="2">
    <source>
        <dbReference type="EMBL" id="OXU28791.1"/>
    </source>
</evidence>
<keyword evidence="3" id="KW-1185">Reference proteome</keyword>
<dbReference type="InterPro" id="IPR044925">
    <property type="entry name" value="His-Me_finger_sf"/>
</dbReference>
<keyword evidence="1" id="KW-1133">Transmembrane helix</keyword>
<evidence type="ECO:0000313" key="3">
    <source>
        <dbReference type="Proteomes" id="UP000215335"/>
    </source>
</evidence>
<evidence type="ECO:0008006" key="4">
    <source>
        <dbReference type="Google" id="ProtNLM"/>
    </source>
</evidence>
<dbReference type="Gene3D" id="3.40.570.10">
    <property type="entry name" value="Extracellular Endonuclease, subunit A"/>
    <property type="match status" value="1"/>
</dbReference>
<dbReference type="InterPro" id="IPR044929">
    <property type="entry name" value="DNA/RNA_non-sp_Endonuclease_sf"/>
</dbReference>
<dbReference type="SUPFAM" id="SSF54060">
    <property type="entry name" value="His-Me finger endonucleases"/>
    <property type="match status" value="1"/>
</dbReference>
<evidence type="ECO:0000256" key="1">
    <source>
        <dbReference type="SAM" id="Phobius"/>
    </source>
</evidence>
<name>A0A232FDF0_9HYME</name>
<organism evidence="2 3">
    <name type="scientific">Trichomalopsis sarcophagae</name>
    <dbReference type="NCBI Taxonomy" id="543379"/>
    <lineage>
        <taxon>Eukaryota</taxon>
        <taxon>Metazoa</taxon>
        <taxon>Ecdysozoa</taxon>
        <taxon>Arthropoda</taxon>
        <taxon>Hexapoda</taxon>
        <taxon>Insecta</taxon>
        <taxon>Pterygota</taxon>
        <taxon>Neoptera</taxon>
        <taxon>Endopterygota</taxon>
        <taxon>Hymenoptera</taxon>
        <taxon>Apocrita</taxon>
        <taxon>Proctotrupomorpha</taxon>
        <taxon>Chalcidoidea</taxon>
        <taxon>Pteromalidae</taxon>
        <taxon>Pteromalinae</taxon>
        <taxon>Trichomalopsis</taxon>
    </lineage>
</organism>
<dbReference type="EMBL" id="NNAY01000378">
    <property type="protein sequence ID" value="OXU28791.1"/>
    <property type="molecule type" value="Genomic_DNA"/>
</dbReference>
<gene>
    <name evidence="2" type="ORF">TSAR_005472</name>
</gene>
<keyword evidence="1" id="KW-0472">Membrane</keyword>
<proteinExistence type="predicted"/>
<comment type="caution">
    <text evidence="2">The sequence shown here is derived from an EMBL/GenBank/DDBJ whole genome shotgun (WGS) entry which is preliminary data.</text>
</comment>
<protein>
    <recommendedName>
        <fullName evidence="4">DNA/RNA non-specific endonuclease domain-containing protein</fullName>
    </recommendedName>
</protein>
<dbReference type="AlphaFoldDB" id="A0A232FDF0"/>
<feature type="transmembrane region" description="Helical" evidence="1">
    <location>
        <begin position="170"/>
        <end position="188"/>
    </location>
</feature>
<reference evidence="2 3" key="1">
    <citation type="journal article" date="2017" name="Curr. Biol.">
        <title>The Evolution of Venom by Co-option of Single-Copy Genes.</title>
        <authorList>
            <person name="Martinson E.O."/>
            <person name="Mrinalini"/>
            <person name="Kelkar Y.D."/>
            <person name="Chang C.H."/>
            <person name="Werren J.H."/>
        </authorList>
    </citation>
    <scope>NUCLEOTIDE SEQUENCE [LARGE SCALE GENOMIC DNA]</scope>
    <source>
        <strain evidence="2 3">Alberta</strain>
        <tissue evidence="2">Whole body</tissue>
    </source>
</reference>
<keyword evidence="1" id="KW-0812">Transmembrane</keyword>
<dbReference type="Proteomes" id="UP000215335">
    <property type="component" value="Unassembled WGS sequence"/>
</dbReference>
<sequence length="189" mass="21917">MLLFPMWKTIYRGNWARTNEFIYQMVGVLEEEEIMVYGGASGEFIFVSESGFFTDTRKKAYLDDKDNKLPIPKHFWKFVYNRNKNQVNDPLFNKYASYKPLCEEVTDGLKPDWSLNHEDGYSYMCKPSHILNENLDEIKIWKSDWTPWHDSSIGFLSLSSKENQSKLKTFFAYFGTAMVGAAGAALLLA</sequence>
<accession>A0A232FDF0</accession>